<accession>A0A5J4WJH4</accession>
<dbReference type="AlphaFoldDB" id="A0A5J4WJH4"/>
<comment type="caution">
    <text evidence="1">The sequence shown here is derived from an EMBL/GenBank/DDBJ whole genome shotgun (WGS) entry which is preliminary data.</text>
</comment>
<name>A0A5J4WJH4_9EUKA</name>
<dbReference type="Proteomes" id="UP000324800">
    <property type="component" value="Unassembled WGS sequence"/>
</dbReference>
<organism evidence="1 2">
    <name type="scientific">Streblomastix strix</name>
    <dbReference type="NCBI Taxonomy" id="222440"/>
    <lineage>
        <taxon>Eukaryota</taxon>
        <taxon>Metamonada</taxon>
        <taxon>Preaxostyla</taxon>
        <taxon>Oxymonadida</taxon>
        <taxon>Streblomastigidae</taxon>
        <taxon>Streblomastix</taxon>
    </lineage>
</organism>
<reference evidence="1 2" key="1">
    <citation type="submission" date="2019-03" db="EMBL/GenBank/DDBJ databases">
        <title>Single cell metagenomics reveals metabolic interactions within the superorganism composed of flagellate Streblomastix strix and complex community of Bacteroidetes bacteria on its surface.</title>
        <authorList>
            <person name="Treitli S.C."/>
            <person name="Kolisko M."/>
            <person name="Husnik F."/>
            <person name="Keeling P."/>
            <person name="Hampl V."/>
        </authorList>
    </citation>
    <scope>NUCLEOTIDE SEQUENCE [LARGE SCALE GENOMIC DNA]</scope>
    <source>
        <strain evidence="1">ST1C</strain>
    </source>
</reference>
<dbReference type="EMBL" id="SNRW01001780">
    <property type="protein sequence ID" value="KAA6395051.1"/>
    <property type="molecule type" value="Genomic_DNA"/>
</dbReference>
<evidence type="ECO:0000313" key="1">
    <source>
        <dbReference type="EMBL" id="KAA6395051.1"/>
    </source>
</evidence>
<gene>
    <name evidence="1" type="ORF">EZS28_009419</name>
</gene>
<protein>
    <submittedName>
        <fullName evidence="1">Uncharacterized protein</fullName>
    </submittedName>
</protein>
<sequence>MKSPTSFLKQAKFTILSQALFAYITFEPLDAAYKPLFIIGGARASIYTGQIKQLPLKQYKSKGQHPNPQFSKTSGNLFPLIYIIPEKEVKEATGMGGAIGS</sequence>
<evidence type="ECO:0000313" key="2">
    <source>
        <dbReference type="Proteomes" id="UP000324800"/>
    </source>
</evidence>
<proteinExistence type="predicted"/>